<evidence type="ECO:0000256" key="1">
    <source>
        <dbReference type="ARBA" id="ARBA00009477"/>
    </source>
</evidence>
<name>A0A1M5NGS7_9GAMM</name>
<proteinExistence type="inferred from homology"/>
<dbReference type="InterPro" id="IPR058625">
    <property type="entry name" value="MdtA-like_BSH"/>
</dbReference>
<protein>
    <submittedName>
        <fullName evidence="6">Membrane fusion protein</fullName>
    </submittedName>
</protein>
<dbReference type="Pfam" id="PF25917">
    <property type="entry name" value="BSH_RND"/>
    <property type="match status" value="1"/>
</dbReference>
<evidence type="ECO:0000259" key="4">
    <source>
        <dbReference type="Pfam" id="PF25917"/>
    </source>
</evidence>
<keyword evidence="7" id="KW-1185">Reference proteome</keyword>
<dbReference type="PRINTS" id="PR01490">
    <property type="entry name" value="RTXTOXIND"/>
</dbReference>
<feature type="domain" description="AprE-like beta-barrel" evidence="5">
    <location>
        <begin position="309"/>
        <end position="412"/>
    </location>
</feature>
<dbReference type="EMBL" id="FQVF01000039">
    <property type="protein sequence ID" value="SHG88657.1"/>
    <property type="molecule type" value="Genomic_DNA"/>
</dbReference>
<keyword evidence="3" id="KW-1133">Transmembrane helix</keyword>
<dbReference type="AlphaFoldDB" id="A0A1M5NGS7"/>
<feature type="coiled-coil region" evidence="2">
    <location>
        <begin position="155"/>
        <end position="259"/>
    </location>
</feature>
<keyword evidence="3" id="KW-0812">Transmembrane</keyword>
<evidence type="ECO:0000259" key="5">
    <source>
        <dbReference type="Pfam" id="PF26002"/>
    </source>
</evidence>
<dbReference type="STRING" id="1122206.SAMN02745753_04657"/>
<dbReference type="PANTHER" id="PTHR30386:SF28">
    <property type="entry name" value="EXPORTED PROTEIN"/>
    <property type="match status" value="1"/>
</dbReference>
<comment type="similarity">
    <text evidence="1">Belongs to the membrane fusion protein (MFP) (TC 8.A.1) family.</text>
</comment>
<sequence length="432" mass="48831">MDKTNNQSTPSLFRQEVLNEKHRSHMGQVLIHQPANYIWIAFVALLLVILVIAFTLFGTHTQKASAPGILVPNYGVLRVLAPIQGQVLAVKVQENQQVKVGDPLFTVSDERFSSVGELQNLLAETLALRESLIQQDKEQAKARFARQKKILALRLSSMRLEKSQFEAEIDLLERRVMLAEKSFSRLRVLHDQGHVADFELQNAEAELLVLASQKQTLIRNQGKLENDRLVLMAELQDQEEQYQRQITDADQRLALLQQDIAENDVRSKQIIPAPFSGSITGLNIQVGQQVAINTLMTSLVPQNSQLQAHLYITPSQVGFIELNQNVSLRYAAYPYQKFGMAQGRIMNIASSPYSLQELPTHIASILQNNGISQDQGQNFYKVTVAINSQYIKIHGNSQSLLPGMQLEADIKQDTRRIYEWILDPIYSVVRKI</sequence>
<dbReference type="Gene3D" id="2.40.30.170">
    <property type="match status" value="1"/>
</dbReference>
<keyword evidence="2" id="KW-0175">Coiled coil</keyword>
<evidence type="ECO:0000313" key="7">
    <source>
        <dbReference type="Proteomes" id="UP000184517"/>
    </source>
</evidence>
<dbReference type="InterPro" id="IPR058982">
    <property type="entry name" value="Beta-barrel_AprE"/>
</dbReference>
<dbReference type="Gene3D" id="2.40.50.100">
    <property type="match status" value="1"/>
</dbReference>
<evidence type="ECO:0000256" key="2">
    <source>
        <dbReference type="SAM" id="Coils"/>
    </source>
</evidence>
<gene>
    <name evidence="6" type="ORF">SAMN02745753_04657</name>
</gene>
<keyword evidence="3" id="KW-0472">Membrane</keyword>
<evidence type="ECO:0000256" key="3">
    <source>
        <dbReference type="SAM" id="Phobius"/>
    </source>
</evidence>
<accession>A0A1M5NGS7</accession>
<organism evidence="6 7">
    <name type="scientific">Marinomonas polaris DSM 16579</name>
    <dbReference type="NCBI Taxonomy" id="1122206"/>
    <lineage>
        <taxon>Bacteria</taxon>
        <taxon>Pseudomonadati</taxon>
        <taxon>Pseudomonadota</taxon>
        <taxon>Gammaproteobacteria</taxon>
        <taxon>Oceanospirillales</taxon>
        <taxon>Oceanospirillaceae</taxon>
        <taxon>Marinomonas</taxon>
    </lineage>
</organism>
<feature type="domain" description="Multidrug resistance protein MdtA-like barrel-sandwich hybrid" evidence="4">
    <location>
        <begin position="79"/>
        <end position="293"/>
    </location>
</feature>
<feature type="transmembrane region" description="Helical" evidence="3">
    <location>
        <begin position="37"/>
        <end position="57"/>
    </location>
</feature>
<dbReference type="PANTHER" id="PTHR30386">
    <property type="entry name" value="MEMBRANE FUSION SUBUNIT OF EMRAB-TOLC MULTIDRUG EFFLUX PUMP"/>
    <property type="match status" value="1"/>
</dbReference>
<reference evidence="7" key="1">
    <citation type="submission" date="2016-11" db="EMBL/GenBank/DDBJ databases">
        <authorList>
            <person name="Varghese N."/>
            <person name="Submissions S."/>
        </authorList>
    </citation>
    <scope>NUCLEOTIDE SEQUENCE [LARGE SCALE GENOMIC DNA]</scope>
    <source>
        <strain evidence="7">DSM 16579</strain>
    </source>
</reference>
<dbReference type="InterPro" id="IPR050739">
    <property type="entry name" value="MFP"/>
</dbReference>
<dbReference type="Proteomes" id="UP000184517">
    <property type="component" value="Unassembled WGS sequence"/>
</dbReference>
<dbReference type="Pfam" id="PF26002">
    <property type="entry name" value="Beta-barrel_AprE"/>
    <property type="match status" value="1"/>
</dbReference>
<evidence type="ECO:0000313" key="6">
    <source>
        <dbReference type="EMBL" id="SHG88657.1"/>
    </source>
</evidence>
<dbReference type="RefSeq" id="WP_072842460.1">
    <property type="nucleotide sequence ID" value="NZ_FQVF01000039.1"/>
</dbReference>
<dbReference type="OrthoDB" id="9775513at2"/>